<dbReference type="GO" id="GO:0006629">
    <property type="term" value="P:lipid metabolic process"/>
    <property type="evidence" value="ECO:0007669"/>
    <property type="project" value="InterPro"/>
</dbReference>
<evidence type="ECO:0000313" key="4">
    <source>
        <dbReference type="EMBL" id="CEL08328.1"/>
    </source>
</evidence>
<dbReference type="InterPro" id="IPR005914">
    <property type="entry name" value="Acac_CoA_synth"/>
</dbReference>
<comment type="similarity">
    <text evidence="1">Belongs to the ATP-dependent AMP-binding enzyme family.</text>
</comment>
<dbReference type="PANTHER" id="PTHR42921:SF4">
    <property type="entry name" value="ACETOACETYL-COA SYNTHASE (AFU_ORTHOLOGUE AFUA_8G04770)"/>
    <property type="match status" value="1"/>
</dbReference>
<reference evidence="5" key="1">
    <citation type="journal article" date="2016" name="Genome Announc.">
        <title>Draft genome sequences of fungus Aspergillus calidoustus.</title>
        <authorList>
            <person name="Horn F."/>
            <person name="Linde J."/>
            <person name="Mattern D.J."/>
            <person name="Walther G."/>
            <person name="Guthke R."/>
            <person name="Scherlach K."/>
            <person name="Martin K."/>
            <person name="Brakhage A.A."/>
            <person name="Petzke L."/>
            <person name="Valiante V."/>
        </authorList>
    </citation>
    <scope>NUCLEOTIDE SEQUENCE [LARGE SCALE GENOMIC DNA]</scope>
    <source>
        <strain evidence="5">SF006504</strain>
    </source>
</reference>
<dbReference type="OMA" id="TGWIMYM"/>
<dbReference type="GO" id="GO:0030729">
    <property type="term" value="F:acetoacetate-CoA ligase activity"/>
    <property type="evidence" value="ECO:0007669"/>
    <property type="project" value="InterPro"/>
</dbReference>
<evidence type="ECO:0000256" key="1">
    <source>
        <dbReference type="ARBA" id="ARBA00006432"/>
    </source>
</evidence>
<dbReference type="Gene3D" id="3.30.300.30">
    <property type="match status" value="1"/>
</dbReference>
<accession>A0A0U5GCL9</accession>
<dbReference type="EMBL" id="CDMC01000011">
    <property type="protein sequence ID" value="CEL08328.1"/>
    <property type="molecule type" value="Genomic_DNA"/>
</dbReference>
<dbReference type="InterPro" id="IPR042099">
    <property type="entry name" value="ANL_N_sf"/>
</dbReference>
<dbReference type="PROSITE" id="PS00455">
    <property type="entry name" value="AMP_BINDING"/>
    <property type="match status" value="1"/>
</dbReference>
<dbReference type="InterPro" id="IPR045851">
    <property type="entry name" value="AMP-bd_C_sf"/>
</dbReference>
<dbReference type="OrthoDB" id="10253869at2759"/>
<dbReference type="NCBIfam" id="TIGR01217">
    <property type="entry name" value="ac_ac_CoA_syn"/>
    <property type="match status" value="1"/>
</dbReference>
<organism evidence="4 5">
    <name type="scientific">Aspergillus calidoustus</name>
    <dbReference type="NCBI Taxonomy" id="454130"/>
    <lineage>
        <taxon>Eukaryota</taxon>
        <taxon>Fungi</taxon>
        <taxon>Dikarya</taxon>
        <taxon>Ascomycota</taxon>
        <taxon>Pezizomycotina</taxon>
        <taxon>Eurotiomycetes</taxon>
        <taxon>Eurotiomycetidae</taxon>
        <taxon>Eurotiales</taxon>
        <taxon>Aspergillaceae</taxon>
        <taxon>Aspergillus</taxon>
        <taxon>Aspergillus subgen. Nidulantes</taxon>
    </lineage>
</organism>
<dbReference type="Gene3D" id="3.40.50.12780">
    <property type="entry name" value="N-terminal domain of ligase-like"/>
    <property type="match status" value="1"/>
</dbReference>
<dbReference type="PANTHER" id="PTHR42921">
    <property type="entry name" value="ACETOACETYL-COA SYNTHETASE"/>
    <property type="match status" value="1"/>
</dbReference>
<protein>
    <submittedName>
        <fullName evidence="4">Putative Acetoacetyl-CoA synthase</fullName>
    </submittedName>
</protein>
<feature type="domain" description="AMP-dependent synthetase/ligase" evidence="2">
    <location>
        <begin position="135"/>
        <end position="506"/>
    </location>
</feature>
<feature type="domain" description="Acetyl-coenzyme A synthetase N-terminal" evidence="3">
    <location>
        <begin position="40"/>
        <end position="97"/>
    </location>
</feature>
<dbReference type="Pfam" id="PF16177">
    <property type="entry name" value="ACAS_N"/>
    <property type="match status" value="1"/>
</dbReference>
<evidence type="ECO:0000259" key="2">
    <source>
        <dbReference type="Pfam" id="PF00501"/>
    </source>
</evidence>
<dbReference type="SUPFAM" id="SSF56801">
    <property type="entry name" value="Acetyl-CoA synthetase-like"/>
    <property type="match status" value="1"/>
</dbReference>
<proteinExistence type="inferred from homology"/>
<evidence type="ECO:0000259" key="3">
    <source>
        <dbReference type="Pfam" id="PF16177"/>
    </source>
</evidence>
<dbReference type="InterPro" id="IPR020845">
    <property type="entry name" value="AMP-binding_CS"/>
</dbReference>
<dbReference type="InterPro" id="IPR000873">
    <property type="entry name" value="AMP-dep_synth/lig_dom"/>
</dbReference>
<dbReference type="Pfam" id="PF00501">
    <property type="entry name" value="AMP-binding"/>
    <property type="match status" value="1"/>
</dbReference>
<dbReference type="AlphaFoldDB" id="A0A0U5GCL9"/>
<name>A0A0U5GCL9_ASPCI</name>
<dbReference type="Proteomes" id="UP000054771">
    <property type="component" value="Unassembled WGS sequence"/>
</dbReference>
<dbReference type="InterPro" id="IPR032387">
    <property type="entry name" value="ACAS_N"/>
</dbReference>
<dbReference type="STRING" id="454130.A0A0U5GCL9"/>
<evidence type="ECO:0000313" key="5">
    <source>
        <dbReference type="Proteomes" id="UP000054771"/>
    </source>
</evidence>
<keyword evidence="5" id="KW-1185">Reference proteome</keyword>
<gene>
    <name evidence="4" type="ORF">ASPCAL11479</name>
</gene>
<sequence>MASAEEVPRKLWEHPNPRATEMWAFKEKLEKEKGLSFPTYYDFHAWSVKNRAAFWDFTWKYFPIIHEGSYTSVVDESARIDSIPSWFEGIQLNFAENMLFTAEKAPDGTHYITTTGKEDSKIVATQVREGAAEPAISITWSQLRQRTGKLLQALKVAGVTKGDRIAIVASNSIDTMVVFLATTALGALFSSASTDTGVKGILDRLVQIKPKYVFFDDAAVYNGKHIDLRSKITDVVNGLQDTVEFRNIIALPRFLERPVDVSGIPKTQPLAQLLATAPSDKLEFTRVGFRDPFLVAFSSGTTGKPKPIVHGVGGYLLNSSKEARLHRRHGPNSVTLQYTTTGWIMYMSAISGLLYGGSTILYDGSPFIPGPRVLIQLISKYKVTHFGTSPRYFHELRKNNIRPREEEDLSSLQVVTSTGMVLPESLFEWFYDEGFPAQAQLANISGGTDLAACFGLENPLTPLYVGGCQGLPLGIAVEVYDQADEGASGVKGTPVPDGVPGELVATSAFPTMPVKFLGDDGPQKYFDSYFARFDNVWTHGDFISIHPTTKQIFFLGRSDGVLNPSGIRFGSAEIYNVLETQFTTEVADSLCVGQRRPQDTDETVLLFLLMRPGYQLTGELVARVKEAIRRALSARHVPKYVFETPAIPTTVNLKKVELPVKQIVSGKKIKASGTLLNPESLEYYYRFVDVEGLVGVKSKL</sequence>